<comment type="catalytic activity">
    <reaction evidence="1">
        <text>1,6-anhydro-N-acetyl-beta-muramate + ATP + H2O = N-acetyl-D-muramate 6-phosphate + ADP + H(+)</text>
        <dbReference type="Rhea" id="RHEA:24952"/>
        <dbReference type="ChEBI" id="CHEBI:15377"/>
        <dbReference type="ChEBI" id="CHEBI:15378"/>
        <dbReference type="ChEBI" id="CHEBI:30616"/>
        <dbReference type="ChEBI" id="CHEBI:58690"/>
        <dbReference type="ChEBI" id="CHEBI:58722"/>
        <dbReference type="ChEBI" id="CHEBI:456216"/>
        <dbReference type="EC" id="2.7.1.170"/>
    </reaction>
</comment>
<comment type="similarity">
    <text evidence="1">Belongs to the anhydro-N-acetylmuramic acid kinase family.</text>
</comment>
<dbReference type="PANTHER" id="PTHR30605:SF0">
    <property type="entry name" value="ANHYDRO-N-ACETYLMURAMIC ACID KINASE"/>
    <property type="match status" value="1"/>
</dbReference>
<keyword evidence="1" id="KW-0119">Carbohydrate metabolism</keyword>
<dbReference type="EC" id="2.7.1.170" evidence="1"/>
<keyword evidence="1 2" id="KW-0418">Kinase</keyword>
<dbReference type="InterPro" id="IPR005338">
    <property type="entry name" value="Anhydro_N_Ac-Mur_kinase"/>
</dbReference>
<feature type="binding site" evidence="1">
    <location>
        <begin position="25"/>
        <end position="32"/>
    </location>
    <ligand>
        <name>ATP</name>
        <dbReference type="ChEBI" id="CHEBI:30616"/>
    </ligand>
</feature>
<dbReference type="KEGG" id="paln:B0W48_02495"/>
<evidence type="ECO:0000256" key="1">
    <source>
        <dbReference type="HAMAP-Rule" id="MF_01270"/>
    </source>
</evidence>
<dbReference type="InterPro" id="IPR043129">
    <property type="entry name" value="ATPase_NBD"/>
</dbReference>
<dbReference type="AlphaFoldDB" id="A0A1Q2GUI1"/>
<dbReference type="GO" id="GO:0009254">
    <property type="term" value="P:peptidoglycan turnover"/>
    <property type="evidence" value="ECO:0007669"/>
    <property type="project" value="UniProtKB-UniRule"/>
</dbReference>
<evidence type="ECO:0000313" key="2">
    <source>
        <dbReference type="EMBL" id="AQP98766.1"/>
    </source>
</evidence>
<keyword evidence="1" id="KW-0808">Transferase</keyword>
<sequence length="401" mass="43424">MHPHIKALYNSAQKPSRLIIGLMSGTSLDGLDVALCKVTGAGLNTHIEVLNFTTIDYNDDYKTKIKQVFAKRECDLELVTLLHPWVGKHHGTLVNQCLTKWNINPADIDVIASHGQTIYHCPQSQHNHKDFNNGTLQIGDSDQIAVTTGITTIGDFRQKHIAAGGEGAPLAVYGDYLYFSSAAENRILLNMGGIANLTYLPKCGNASAVFSSDIGPGNTIMDAYVQRYFCDMHYDNDAALAKAGTQNKLLLEALCDDAFINLSMPKTTGPEVFNLAYLDTAQTRSNTHNLQHDDIMATLNAFTAHVISKAINECVKNAPNCVVYASGGGIHNPLLMEQLQAFCPTVKAFKNTQALGIDPDAKEAVLFAILANECLAGEQQHLNNTTQGIAGVTMGKVSFAD</sequence>
<dbReference type="UniPathway" id="UPA00544"/>
<comment type="function">
    <text evidence="1">Catalyzes the specific phosphorylation of 1,6-anhydro-N-acetylmuramic acid (anhMurNAc) with the simultaneous cleavage of the 1,6-anhydro ring, generating MurNAc-6-P. Is required for the utilization of anhMurNAc either imported from the medium or derived from its own cell wall murein, and thus plays a role in cell wall recycling.</text>
</comment>
<comment type="pathway">
    <text evidence="1">Cell wall biogenesis; peptidoglycan recycling.</text>
</comment>
<dbReference type="Gene3D" id="3.30.420.40">
    <property type="match status" value="2"/>
</dbReference>
<dbReference type="STRING" id="247523.B0W48_02495"/>
<dbReference type="Proteomes" id="UP000188243">
    <property type="component" value="Chromosome"/>
</dbReference>
<dbReference type="NCBIfam" id="NF007149">
    <property type="entry name" value="PRK09585.3-4"/>
    <property type="match status" value="1"/>
</dbReference>
<accession>A0A1Q2GUI1</accession>
<name>A0A1Q2GUI1_9GAMM</name>
<dbReference type="GO" id="GO:0016301">
    <property type="term" value="F:kinase activity"/>
    <property type="evidence" value="ECO:0007669"/>
    <property type="project" value="UniProtKB-KW"/>
</dbReference>
<dbReference type="RefSeq" id="WP_077535489.1">
    <property type="nucleotide sequence ID" value="NZ_CP019628.1"/>
</dbReference>
<proteinExistence type="inferred from homology"/>
<dbReference type="Pfam" id="PF03702">
    <property type="entry name" value="AnmK"/>
    <property type="match status" value="1"/>
</dbReference>
<keyword evidence="1" id="KW-0067">ATP-binding</keyword>
<comment type="pathway">
    <text evidence="1">Amino-sugar metabolism; 1,6-anhydro-N-acetylmuramate degradation.</text>
</comment>
<dbReference type="HAMAP" id="MF_01270">
    <property type="entry name" value="AnhMurNAc_kinase"/>
    <property type="match status" value="1"/>
</dbReference>
<dbReference type="SUPFAM" id="SSF53067">
    <property type="entry name" value="Actin-like ATPase domain"/>
    <property type="match status" value="1"/>
</dbReference>
<dbReference type="UniPathway" id="UPA00343"/>
<reference evidence="2 3" key="1">
    <citation type="submission" date="2017-02" db="EMBL/GenBank/DDBJ databases">
        <title>Complete genome sequence of the cold-active Pseudoalteromonas aliena strain EH1 isolated from Arctic seawater.</title>
        <authorList>
            <person name="Kim E."/>
            <person name="Heo E."/>
            <person name="Kim H."/>
            <person name="Kim D."/>
        </authorList>
    </citation>
    <scope>NUCLEOTIDE SEQUENCE [LARGE SCALE GENOMIC DNA]</scope>
    <source>
        <strain evidence="2 3">EH1</strain>
    </source>
</reference>
<keyword evidence="1" id="KW-0547">Nucleotide-binding</keyword>
<protein>
    <recommendedName>
        <fullName evidence="1">Anhydro-N-acetylmuramic acid kinase</fullName>
        <ecNumber evidence="1">2.7.1.170</ecNumber>
    </recommendedName>
    <alternativeName>
        <fullName evidence="1">AnhMurNAc kinase</fullName>
    </alternativeName>
</protein>
<evidence type="ECO:0000313" key="3">
    <source>
        <dbReference type="Proteomes" id="UP000188243"/>
    </source>
</evidence>
<dbReference type="GO" id="GO:0097175">
    <property type="term" value="P:1,6-anhydro-N-acetyl-beta-muramic acid catabolic process"/>
    <property type="evidence" value="ECO:0007669"/>
    <property type="project" value="UniProtKB-UniRule"/>
</dbReference>
<dbReference type="PANTHER" id="PTHR30605">
    <property type="entry name" value="ANHYDRO-N-ACETYLMURAMIC ACID KINASE"/>
    <property type="match status" value="1"/>
</dbReference>
<dbReference type="GO" id="GO:0005524">
    <property type="term" value="F:ATP binding"/>
    <property type="evidence" value="ECO:0007669"/>
    <property type="project" value="UniProtKB-UniRule"/>
</dbReference>
<dbReference type="GO" id="GO:0016773">
    <property type="term" value="F:phosphotransferase activity, alcohol group as acceptor"/>
    <property type="evidence" value="ECO:0007669"/>
    <property type="project" value="UniProtKB-UniRule"/>
</dbReference>
<dbReference type="EMBL" id="CP019628">
    <property type="protein sequence ID" value="AQP98766.1"/>
    <property type="molecule type" value="Genomic_DNA"/>
</dbReference>
<organism evidence="2 3">
    <name type="scientific">Pseudoalteromonas aliena</name>
    <dbReference type="NCBI Taxonomy" id="247523"/>
    <lineage>
        <taxon>Bacteria</taxon>
        <taxon>Pseudomonadati</taxon>
        <taxon>Pseudomonadota</taxon>
        <taxon>Gammaproteobacteria</taxon>
        <taxon>Alteromonadales</taxon>
        <taxon>Pseudoalteromonadaceae</taxon>
        <taxon>Pseudoalteromonas</taxon>
    </lineage>
</organism>
<gene>
    <name evidence="1" type="primary">anmK</name>
    <name evidence="2" type="ORF">B0W48_02495</name>
</gene>
<dbReference type="GO" id="GO:0006040">
    <property type="term" value="P:amino sugar metabolic process"/>
    <property type="evidence" value="ECO:0007669"/>
    <property type="project" value="InterPro"/>
</dbReference>